<dbReference type="InterPro" id="IPR009057">
    <property type="entry name" value="Homeodomain-like_sf"/>
</dbReference>
<evidence type="ECO:0000313" key="5">
    <source>
        <dbReference type="EMBL" id="AUX38775.1"/>
    </source>
</evidence>
<name>A0A2L0EHK1_SORCE</name>
<dbReference type="SMART" id="SM00342">
    <property type="entry name" value="HTH_ARAC"/>
    <property type="match status" value="1"/>
</dbReference>
<evidence type="ECO:0000259" key="4">
    <source>
        <dbReference type="PROSITE" id="PS01124"/>
    </source>
</evidence>
<accession>A0A2L0EHK1</accession>
<keyword evidence="1" id="KW-0805">Transcription regulation</keyword>
<keyword evidence="2" id="KW-0238">DNA-binding</keyword>
<dbReference type="GO" id="GO:0003700">
    <property type="term" value="F:DNA-binding transcription factor activity"/>
    <property type="evidence" value="ECO:0007669"/>
    <property type="project" value="InterPro"/>
</dbReference>
<evidence type="ECO:0000256" key="1">
    <source>
        <dbReference type="ARBA" id="ARBA00023015"/>
    </source>
</evidence>
<dbReference type="EMBL" id="CP012673">
    <property type="protein sequence ID" value="AUX38775.1"/>
    <property type="molecule type" value="Genomic_DNA"/>
</dbReference>
<reference evidence="5 6" key="1">
    <citation type="submission" date="2015-09" db="EMBL/GenBank/DDBJ databases">
        <title>Sorangium comparison.</title>
        <authorList>
            <person name="Zaburannyi N."/>
            <person name="Bunk B."/>
            <person name="Overmann J."/>
            <person name="Mueller R."/>
        </authorList>
    </citation>
    <scope>NUCLEOTIDE SEQUENCE [LARGE SCALE GENOMIC DNA]</scope>
    <source>
        <strain evidence="5 6">So ce26</strain>
    </source>
</reference>
<gene>
    <name evidence="5" type="ORF">SOCE26_001530</name>
</gene>
<dbReference type="Proteomes" id="UP000238348">
    <property type="component" value="Chromosome"/>
</dbReference>
<proteinExistence type="predicted"/>
<dbReference type="GO" id="GO:0043565">
    <property type="term" value="F:sequence-specific DNA binding"/>
    <property type="evidence" value="ECO:0007669"/>
    <property type="project" value="InterPro"/>
</dbReference>
<evidence type="ECO:0000313" key="6">
    <source>
        <dbReference type="Proteomes" id="UP000238348"/>
    </source>
</evidence>
<dbReference type="PROSITE" id="PS01124">
    <property type="entry name" value="HTH_ARAC_FAMILY_2"/>
    <property type="match status" value="1"/>
</dbReference>
<dbReference type="RefSeq" id="WP_104976844.1">
    <property type="nucleotide sequence ID" value="NZ_CP012673.1"/>
</dbReference>
<dbReference type="InterPro" id="IPR018060">
    <property type="entry name" value="HTH_AraC"/>
</dbReference>
<dbReference type="AlphaFoldDB" id="A0A2L0EHK1"/>
<sequence>MSTSRLAAARSALRDSLLGASPVGAHATHGAGQPGVTGLLDVAGSVASWGPPAPRALPSLHAVLSIGLLGAIRSERDDRAGGEVWLSGVATRPCGYELPAELHAVIVLLDPWAIPAWFGIDAGSLVDRRIDLRDAIGAAPVARLLSAVRCAGTPHGRLLSVRRWVAALPPRAATPAPLRDARLAERDAAGLARALGVSLRQSERLLLRHHGVTLREMKSIRRFQRALERFEHDLSWAALSVDAGFADQSHLCRAVRRYAGMTPAALRGAAGASLIAPLYQPLGCRDRFVAI</sequence>
<evidence type="ECO:0000256" key="2">
    <source>
        <dbReference type="ARBA" id="ARBA00023125"/>
    </source>
</evidence>
<organism evidence="5 6">
    <name type="scientific">Sorangium cellulosum</name>
    <name type="common">Polyangium cellulosum</name>
    <dbReference type="NCBI Taxonomy" id="56"/>
    <lineage>
        <taxon>Bacteria</taxon>
        <taxon>Pseudomonadati</taxon>
        <taxon>Myxococcota</taxon>
        <taxon>Polyangia</taxon>
        <taxon>Polyangiales</taxon>
        <taxon>Polyangiaceae</taxon>
        <taxon>Sorangium</taxon>
    </lineage>
</organism>
<dbReference type="Gene3D" id="1.10.10.60">
    <property type="entry name" value="Homeodomain-like"/>
    <property type="match status" value="1"/>
</dbReference>
<evidence type="ECO:0000256" key="3">
    <source>
        <dbReference type="ARBA" id="ARBA00023163"/>
    </source>
</evidence>
<feature type="domain" description="HTH araC/xylS-type" evidence="4">
    <location>
        <begin position="191"/>
        <end position="269"/>
    </location>
</feature>
<dbReference type="SUPFAM" id="SSF46689">
    <property type="entry name" value="Homeodomain-like"/>
    <property type="match status" value="1"/>
</dbReference>
<protein>
    <recommendedName>
        <fullName evidence="4">HTH araC/xylS-type domain-containing protein</fullName>
    </recommendedName>
</protein>
<dbReference type="OrthoDB" id="112032at2"/>
<dbReference type="PANTHER" id="PTHR46796">
    <property type="entry name" value="HTH-TYPE TRANSCRIPTIONAL ACTIVATOR RHAS-RELATED"/>
    <property type="match status" value="1"/>
</dbReference>
<keyword evidence="3" id="KW-0804">Transcription</keyword>
<dbReference type="Pfam" id="PF12833">
    <property type="entry name" value="HTH_18"/>
    <property type="match status" value="1"/>
</dbReference>
<dbReference type="InterPro" id="IPR050204">
    <property type="entry name" value="AraC_XylS_family_regulators"/>
</dbReference>